<keyword evidence="6" id="KW-1185">Reference proteome</keyword>
<keyword evidence="2" id="KW-0479">Metal-binding</keyword>
<accession>A0A0J7K318</accession>
<dbReference type="PANTHER" id="PTHR23080">
    <property type="entry name" value="THAP DOMAIN PROTEIN"/>
    <property type="match status" value="1"/>
</dbReference>
<evidence type="ECO:0000256" key="1">
    <source>
        <dbReference type="ARBA" id="ARBA00001968"/>
    </source>
</evidence>
<dbReference type="PROSITE" id="PS50966">
    <property type="entry name" value="ZF_SWIM"/>
    <property type="match status" value="1"/>
</dbReference>
<dbReference type="InterPro" id="IPR027806">
    <property type="entry name" value="HARBI1_dom"/>
</dbReference>
<evidence type="ECO:0000313" key="6">
    <source>
        <dbReference type="Proteomes" id="UP000036403"/>
    </source>
</evidence>
<keyword evidence="3" id="KW-0862">Zinc</keyword>
<dbReference type="OrthoDB" id="6765180at2759"/>
<dbReference type="AlphaFoldDB" id="A0A0J7K318"/>
<sequence length="676" mass="78686">MAWRNRLKCYICDRDFLPNQLSRIDENEGDEKANKREIAIYRRDGFQRPPLAVTDLTRICITCNQSICNEITEMERDPTCLRLNVLTQTENRTCMICNADADVRRITLECRVNVFVLRDIFIPDDARSCQHHLDDQGFFLQALLPGLRSINKPYVIKGPQLQMFLQGLRNVARDQRRFVDKNSFTDAEFESFSSVTKQQFLELFDYCDRVSCPGGYRYVSKKDLLMFLCKMRQGLSDEFLKVIFEYPSRQATSLAISTVRHSLMQRFVPTNIGLDAITRGDYVQRHVTDFANELYNPEPHIPRVIAYIDGTYSYVPKSSNFRTLRQSFCLHKGRHLLKPVLIVAPDGYILDIQGPYFSDSRNNDAAILQNEFHRDVERMREWFQEGDLMIVDRGYRDATELLTRLGIRWRMPALLEPRQSQLCTDEANDSRIITKTRWIVEARNGHIKSIFKFFQQTIPIPHLPNLGANGELARQLLEKANEVNVVQALVEAEHLNTRNAQRWVHLNVQHVPDFPILDLHFLRNLTVGIYQIHLAPSYIQDKLQREESEEFQLEMLRDVQRIPLPGLIKIRVYSRFRNAAKYQLWISYRPTDDHDMDDEMNVQGDPPIQGYYCTCKSGARTLGTCAHIASVLWFIGYARHEQHIRYPSSRLLHTICDAANRPPQENPDNVPDVIDV</sequence>
<feature type="domain" description="SWIM-type" evidence="4">
    <location>
        <begin position="598"/>
        <end position="636"/>
    </location>
</feature>
<proteinExistence type="predicted"/>
<dbReference type="PaxDb" id="67767-A0A0J7K318"/>
<evidence type="ECO:0000256" key="2">
    <source>
        <dbReference type="ARBA" id="ARBA00022723"/>
    </source>
</evidence>
<name>A0A0J7K318_LASNI</name>
<organism evidence="5 6">
    <name type="scientific">Lasius niger</name>
    <name type="common">Black garden ant</name>
    <dbReference type="NCBI Taxonomy" id="67767"/>
    <lineage>
        <taxon>Eukaryota</taxon>
        <taxon>Metazoa</taxon>
        <taxon>Ecdysozoa</taxon>
        <taxon>Arthropoda</taxon>
        <taxon>Hexapoda</taxon>
        <taxon>Insecta</taxon>
        <taxon>Pterygota</taxon>
        <taxon>Neoptera</taxon>
        <taxon>Endopterygota</taxon>
        <taxon>Hymenoptera</taxon>
        <taxon>Apocrita</taxon>
        <taxon>Aculeata</taxon>
        <taxon>Formicoidea</taxon>
        <taxon>Formicidae</taxon>
        <taxon>Formicinae</taxon>
        <taxon>Lasius</taxon>
        <taxon>Lasius</taxon>
    </lineage>
</organism>
<comment type="cofactor">
    <cofactor evidence="1">
        <name>a divalent metal cation</name>
        <dbReference type="ChEBI" id="CHEBI:60240"/>
    </cofactor>
</comment>
<gene>
    <name evidence="5" type="ORF">RF55_17050</name>
</gene>
<dbReference type="GO" id="GO:0008270">
    <property type="term" value="F:zinc ion binding"/>
    <property type="evidence" value="ECO:0007669"/>
    <property type="project" value="UniProtKB-KW"/>
</dbReference>
<reference evidence="5 6" key="1">
    <citation type="submission" date="2015-04" db="EMBL/GenBank/DDBJ databases">
        <title>Lasius niger genome sequencing.</title>
        <authorList>
            <person name="Konorov E.A."/>
            <person name="Nikitin M.A."/>
            <person name="Kirill M.V."/>
            <person name="Chang P."/>
        </authorList>
    </citation>
    <scope>NUCLEOTIDE SEQUENCE [LARGE SCALE GENOMIC DNA]</scope>
    <source>
        <tissue evidence="5">Whole</tissue>
    </source>
</reference>
<comment type="caution">
    <text evidence="5">The sequence shown here is derived from an EMBL/GenBank/DDBJ whole genome shotgun (WGS) entry which is preliminary data.</text>
</comment>
<evidence type="ECO:0000256" key="3">
    <source>
        <dbReference type="PROSITE-ProRule" id="PRU00325"/>
    </source>
</evidence>
<dbReference type="Proteomes" id="UP000036403">
    <property type="component" value="Unassembled WGS sequence"/>
</dbReference>
<dbReference type="EMBL" id="LBMM01015392">
    <property type="protein sequence ID" value="KMQ84828.1"/>
    <property type="molecule type" value="Genomic_DNA"/>
</dbReference>
<dbReference type="InterPro" id="IPR007527">
    <property type="entry name" value="Znf_SWIM"/>
</dbReference>
<evidence type="ECO:0000259" key="4">
    <source>
        <dbReference type="PROSITE" id="PS50966"/>
    </source>
</evidence>
<protein>
    <recommendedName>
        <fullName evidence="4">SWIM-type domain-containing protein</fullName>
    </recommendedName>
</protein>
<dbReference type="Pfam" id="PF13359">
    <property type="entry name" value="DDE_Tnp_4"/>
    <property type="match status" value="1"/>
</dbReference>
<keyword evidence="3" id="KW-0863">Zinc-finger</keyword>
<evidence type="ECO:0000313" key="5">
    <source>
        <dbReference type="EMBL" id="KMQ84828.1"/>
    </source>
</evidence>